<sequence length="407" mass="47034">MAQQIHRIEKEFIFKTLIDNQSPVAAHHGQSRFRGIITKADKKVINLTLEHTNPDVLKKSVELRLFFRFRGTPITCRSKILSVDGDTLTLQAPDEVYRDLSRNFERVEAGSHMSLIMLINGERLKIDFPASESFYEPEEPDLDFNFDASRISELLKTFRERSAAFASENKITMFRERRPTDVVERLLALSGKIIILPFEDLDNFTLVRSKLATQILKEDDLQRIFREAGEDPMLAASQLTDHVNKIHSQRVWHELYCPVLYREYVVGYIYLMRADIQTTPFTQEHLEMVHQFSRLLSYSLKLNGYFKSEPVKEEFNKSELVDISGSGLLFSYPLDGPSIQLYTDVELTVKIDELSIPILGRVVRKFRDAGRIYLGVQFIDLSDNDQHTLLKELYGENYDGQIEIAAD</sequence>
<dbReference type="STRING" id="1307761.L21SP2_1660"/>
<evidence type="ECO:0000259" key="1">
    <source>
        <dbReference type="Pfam" id="PF07238"/>
    </source>
</evidence>
<dbReference type="AlphaFoldDB" id="V5WHG9"/>
<name>V5WHG9_9SPIO</name>
<protein>
    <recommendedName>
        <fullName evidence="1">PilZ domain-containing protein</fullName>
    </recommendedName>
</protein>
<evidence type="ECO:0000313" key="3">
    <source>
        <dbReference type="Proteomes" id="UP000018680"/>
    </source>
</evidence>
<dbReference type="OrthoDB" id="336193at2"/>
<dbReference type="Pfam" id="PF07238">
    <property type="entry name" value="PilZ"/>
    <property type="match status" value="1"/>
</dbReference>
<gene>
    <name evidence="2" type="ORF">L21SP2_1660</name>
</gene>
<dbReference type="InterPro" id="IPR009875">
    <property type="entry name" value="PilZ_domain"/>
</dbReference>
<organism evidence="2 3">
    <name type="scientific">Salinispira pacifica</name>
    <dbReference type="NCBI Taxonomy" id="1307761"/>
    <lineage>
        <taxon>Bacteria</taxon>
        <taxon>Pseudomonadati</taxon>
        <taxon>Spirochaetota</taxon>
        <taxon>Spirochaetia</taxon>
        <taxon>Spirochaetales</taxon>
        <taxon>Spirochaetaceae</taxon>
        <taxon>Salinispira</taxon>
    </lineage>
</organism>
<dbReference type="Gene3D" id="2.40.10.220">
    <property type="entry name" value="predicted glycosyltransferase like domains"/>
    <property type="match status" value="1"/>
</dbReference>
<dbReference type="SUPFAM" id="SSF141371">
    <property type="entry name" value="PilZ domain-like"/>
    <property type="match status" value="1"/>
</dbReference>
<dbReference type="eggNOG" id="ENOG5033XV6">
    <property type="taxonomic scope" value="Bacteria"/>
</dbReference>
<feature type="domain" description="PilZ" evidence="1">
    <location>
        <begin position="318"/>
        <end position="393"/>
    </location>
</feature>
<dbReference type="RefSeq" id="WP_024267965.1">
    <property type="nucleotide sequence ID" value="NC_023035.1"/>
</dbReference>
<dbReference type="HOGENOM" id="CLU_651969_0_0_12"/>
<proteinExistence type="predicted"/>
<accession>V5WHG9</accession>
<reference evidence="2 3" key="1">
    <citation type="journal article" date="2015" name="Stand. Genomic Sci.">
        <title>Complete genome sequence and description of Salinispira pacifica gen. nov., sp. nov., a novel spirochaete isolated form a hypersaline microbial mat.</title>
        <authorList>
            <person name="Ben Hania W."/>
            <person name="Joseph M."/>
            <person name="Schumann P."/>
            <person name="Bunk B."/>
            <person name="Fiebig A."/>
            <person name="Sproer C."/>
            <person name="Klenk H.P."/>
            <person name="Fardeau M.L."/>
            <person name="Spring S."/>
        </authorList>
    </citation>
    <scope>NUCLEOTIDE SEQUENCE [LARGE SCALE GENOMIC DNA]</scope>
    <source>
        <strain evidence="2 3">L21-RPul-D2</strain>
    </source>
</reference>
<dbReference type="KEGG" id="slr:L21SP2_1660"/>
<dbReference type="EMBL" id="CP006939">
    <property type="protein sequence ID" value="AHC15045.1"/>
    <property type="molecule type" value="Genomic_DNA"/>
</dbReference>
<dbReference type="Proteomes" id="UP000018680">
    <property type="component" value="Chromosome"/>
</dbReference>
<keyword evidence="3" id="KW-1185">Reference proteome</keyword>
<dbReference type="GO" id="GO:0035438">
    <property type="term" value="F:cyclic-di-GMP binding"/>
    <property type="evidence" value="ECO:0007669"/>
    <property type="project" value="InterPro"/>
</dbReference>
<evidence type="ECO:0000313" key="2">
    <source>
        <dbReference type="EMBL" id="AHC15045.1"/>
    </source>
</evidence>